<gene>
    <name evidence="2" type="ORF">RED65_11019</name>
</gene>
<keyword evidence="1" id="KW-1133">Transmembrane helix</keyword>
<keyword evidence="1" id="KW-0812">Transmembrane</keyword>
<dbReference type="RefSeq" id="WP_007017338.1">
    <property type="nucleotide sequence ID" value="NZ_CH724113.1"/>
</dbReference>
<name>Q1N5M2_9GAMM</name>
<evidence type="ECO:0000256" key="1">
    <source>
        <dbReference type="SAM" id="Phobius"/>
    </source>
</evidence>
<comment type="caution">
    <text evidence="2">The sequence shown here is derived from an EMBL/GenBank/DDBJ whole genome shotgun (WGS) entry which is preliminary data.</text>
</comment>
<dbReference type="Proteomes" id="UP000004263">
    <property type="component" value="Unassembled WGS sequence"/>
</dbReference>
<accession>Q1N5M2</accession>
<reference evidence="2 3" key="1">
    <citation type="submission" date="2006-03" db="EMBL/GenBank/DDBJ databases">
        <authorList>
            <person name="Pinhassi J."/>
            <person name="Pedros-Alio C."/>
            <person name="Ferriera S."/>
            <person name="Johnson J."/>
            <person name="Kravitz S."/>
            <person name="Halpern A."/>
            <person name="Remington K."/>
            <person name="Beeson K."/>
            <person name="Tran B."/>
            <person name="Rogers Y.-H."/>
            <person name="Friedman R."/>
            <person name="Venter J.C."/>
        </authorList>
    </citation>
    <scope>NUCLEOTIDE SEQUENCE [LARGE SCALE GENOMIC DNA]</scope>
    <source>
        <strain evidence="2 3">RED65</strain>
    </source>
</reference>
<dbReference type="EMBL" id="AAQH01000001">
    <property type="protein sequence ID" value="EAT13920.1"/>
    <property type="molecule type" value="Genomic_DNA"/>
</dbReference>
<evidence type="ECO:0000313" key="3">
    <source>
        <dbReference type="Proteomes" id="UP000004263"/>
    </source>
</evidence>
<dbReference type="HOGENOM" id="CLU_2697149_0_0_6"/>
<feature type="transmembrane region" description="Helical" evidence="1">
    <location>
        <begin position="40"/>
        <end position="71"/>
    </location>
</feature>
<organism evidence="2 3">
    <name type="scientific">Bermanella marisrubri</name>
    <dbReference type="NCBI Taxonomy" id="207949"/>
    <lineage>
        <taxon>Bacteria</taxon>
        <taxon>Pseudomonadati</taxon>
        <taxon>Pseudomonadota</taxon>
        <taxon>Gammaproteobacteria</taxon>
        <taxon>Oceanospirillales</taxon>
        <taxon>Oceanospirillaceae</taxon>
        <taxon>Bermanella</taxon>
    </lineage>
</organism>
<protein>
    <submittedName>
        <fullName evidence="2">Uncharacterized protein</fullName>
    </submittedName>
</protein>
<dbReference type="AlphaFoldDB" id="Q1N5M2"/>
<proteinExistence type="predicted"/>
<evidence type="ECO:0000313" key="2">
    <source>
        <dbReference type="EMBL" id="EAT13920.1"/>
    </source>
</evidence>
<sequence>MNRLIQRLIRFLGISQETEAFKWSQSKAYAQRIEWIKNTWILSGIIMLIIAHPAFILLFSSFLVFLSFAFLEP</sequence>
<keyword evidence="3" id="KW-1185">Reference proteome</keyword>
<keyword evidence="1" id="KW-0472">Membrane</keyword>